<reference evidence="4" key="2">
    <citation type="submission" date="2015-01" db="EMBL/GenBank/DDBJ databases">
        <title>Evolutionary Origins and Diversification of the Mycorrhizal Mutualists.</title>
        <authorList>
            <consortium name="DOE Joint Genome Institute"/>
            <consortium name="Mycorrhizal Genomics Consortium"/>
            <person name="Kohler A."/>
            <person name="Kuo A."/>
            <person name="Nagy L.G."/>
            <person name="Floudas D."/>
            <person name="Copeland A."/>
            <person name="Barry K.W."/>
            <person name="Cichocki N."/>
            <person name="Veneault-Fourrey C."/>
            <person name="LaButti K."/>
            <person name="Lindquist E.A."/>
            <person name="Lipzen A."/>
            <person name="Lundell T."/>
            <person name="Morin E."/>
            <person name="Murat C."/>
            <person name="Riley R."/>
            <person name="Ohm R."/>
            <person name="Sun H."/>
            <person name="Tunlid A."/>
            <person name="Henrissat B."/>
            <person name="Grigoriev I.V."/>
            <person name="Hibbett D.S."/>
            <person name="Martin F."/>
        </authorList>
    </citation>
    <scope>NUCLEOTIDE SEQUENCE [LARGE SCALE GENOMIC DNA]</scope>
    <source>
        <strain evidence="3 4">441</strain>
    </source>
</reference>
<protein>
    <submittedName>
        <fullName evidence="2">Uncharacterized protein</fullName>
    </submittedName>
</protein>
<reference evidence="2" key="3">
    <citation type="submission" date="2015-02" db="EMBL/GenBank/DDBJ databases">
        <title>Evolutionary Origins and Diversification of the Mycorrhizal Mutualists.</title>
        <authorList>
            <consortium name="DOE Joint Genome Institute"/>
            <consortium name="Mycorrhizal Genomics Consortium"/>
            <person name="Kohler A."/>
            <person name="Kuo A."/>
            <person name="Nagy L.G."/>
            <person name="Floudas D."/>
            <person name="Copeland A."/>
            <person name="Barry K.W."/>
            <person name="Cichocki N."/>
            <person name="Veneault-Fourrey C."/>
            <person name="LaButti K."/>
            <person name="Lindquist E.A."/>
            <person name="Lipzen A."/>
            <person name="Lundell T."/>
            <person name="Morin E."/>
            <person name="Murat C."/>
            <person name="Riley R."/>
            <person name="Ohm R."/>
            <person name="Sun H."/>
            <person name="Tunlid A."/>
            <person name="Henrissat B."/>
            <person name="Grigoriev I.V."/>
            <person name="Hibbett D.S."/>
            <person name="Martin F."/>
        </authorList>
    </citation>
    <scope>NUCLEOTIDE SEQUENCE</scope>
    <source>
        <strain evidence="2 4">441</strain>
    </source>
</reference>
<dbReference type="Proteomes" id="UP000054018">
    <property type="component" value="Unassembled WGS sequence"/>
</dbReference>
<evidence type="ECO:0000313" key="2">
    <source>
        <dbReference type="EMBL" id="KIK15436.1"/>
    </source>
</evidence>
<sequence>MPVFYATKHLMARAPDPCAFWTEDMMQRGHDGDRILAGLELRQKFTRSHSTWLSPSWDLQTVIPQPPLDLHRLPDSITVGRREKPRKQGNNEHRASSSLCPPDPFEQISSDPYVPCLSSLCPSSCPRLRYCAVVPVALVHSCVLTCSPPFPPHVAPARSPYNV</sequence>
<evidence type="ECO:0000313" key="4">
    <source>
        <dbReference type="Proteomes" id="UP000054018"/>
    </source>
</evidence>
<feature type="region of interest" description="Disordered" evidence="1">
    <location>
        <begin position="75"/>
        <end position="101"/>
    </location>
</feature>
<dbReference type="EMBL" id="KN833891">
    <property type="protein sequence ID" value="KIK15436.1"/>
    <property type="molecule type" value="Genomic_DNA"/>
</dbReference>
<proteinExistence type="predicted"/>
<accession>A0A0C9YFV5</accession>
<keyword evidence="4" id="KW-1185">Reference proteome</keyword>
<dbReference type="AlphaFoldDB" id="A0A0C9YFV5"/>
<evidence type="ECO:0000313" key="3">
    <source>
        <dbReference type="EMBL" id="KIK20263.1"/>
    </source>
</evidence>
<organism evidence="2 4">
    <name type="scientific">Pisolithus microcarpus 441</name>
    <dbReference type="NCBI Taxonomy" id="765257"/>
    <lineage>
        <taxon>Eukaryota</taxon>
        <taxon>Fungi</taxon>
        <taxon>Dikarya</taxon>
        <taxon>Basidiomycota</taxon>
        <taxon>Agaricomycotina</taxon>
        <taxon>Agaricomycetes</taxon>
        <taxon>Agaricomycetidae</taxon>
        <taxon>Boletales</taxon>
        <taxon>Sclerodermatineae</taxon>
        <taxon>Pisolithaceae</taxon>
        <taxon>Pisolithus</taxon>
    </lineage>
</organism>
<name>A0A0C9YFV5_9AGAM</name>
<evidence type="ECO:0000256" key="1">
    <source>
        <dbReference type="SAM" id="MobiDB-lite"/>
    </source>
</evidence>
<dbReference type="EMBL" id="KN833769">
    <property type="protein sequence ID" value="KIK20263.1"/>
    <property type="molecule type" value="Genomic_DNA"/>
</dbReference>
<gene>
    <name evidence="3" type="ORF">PISMIDRAFT_682433</name>
    <name evidence="2" type="ORF">PISMIDRAFT_687277</name>
</gene>
<dbReference type="HOGENOM" id="CLU_1627738_0_0_1"/>
<reference evidence="2 4" key="1">
    <citation type="submission" date="2014-04" db="EMBL/GenBank/DDBJ databases">
        <authorList>
            <consortium name="DOE Joint Genome Institute"/>
            <person name="Kuo A."/>
            <person name="Kohler A."/>
            <person name="Costa M.D."/>
            <person name="Nagy L.G."/>
            <person name="Floudas D."/>
            <person name="Copeland A."/>
            <person name="Barry K.W."/>
            <person name="Cichocki N."/>
            <person name="Veneault-Fourrey C."/>
            <person name="LaButti K."/>
            <person name="Lindquist E.A."/>
            <person name="Lipzen A."/>
            <person name="Lundell T."/>
            <person name="Morin E."/>
            <person name="Murat C."/>
            <person name="Sun H."/>
            <person name="Tunlid A."/>
            <person name="Henrissat B."/>
            <person name="Grigoriev I.V."/>
            <person name="Hibbett D.S."/>
            <person name="Martin F."/>
            <person name="Nordberg H.P."/>
            <person name="Cantor M.N."/>
            <person name="Hua S.X."/>
        </authorList>
    </citation>
    <scope>NUCLEOTIDE SEQUENCE [LARGE SCALE GENOMIC DNA]</scope>
    <source>
        <strain evidence="2 4">441</strain>
    </source>
</reference>